<feature type="compositionally biased region" description="Basic residues" evidence="1">
    <location>
        <begin position="311"/>
        <end position="321"/>
    </location>
</feature>
<dbReference type="OrthoDB" id="4936392at2759"/>
<feature type="compositionally biased region" description="Basic residues" evidence="1">
    <location>
        <begin position="357"/>
        <end position="369"/>
    </location>
</feature>
<feature type="region of interest" description="Disordered" evidence="1">
    <location>
        <begin position="133"/>
        <end position="208"/>
    </location>
</feature>
<dbReference type="HOGENOM" id="CLU_623979_0_0_1"/>
<reference evidence="3" key="1">
    <citation type="journal article" date="2014" name="Genome Announc.">
        <title>Genome sequence and annotation of Acremonium chrysogenum, producer of the beta-lactam antibiotic cephalosporin C.</title>
        <authorList>
            <person name="Terfehr D."/>
            <person name="Dahlmann T.A."/>
            <person name="Specht T."/>
            <person name="Zadra I."/>
            <person name="Kuernsteiner H."/>
            <person name="Kueck U."/>
        </authorList>
    </citation>
    <scope>NUCLEOTIDE SEQUENCE [LARGE SCALE GENOMIC DNA]</scope>
    <source>
        <strain evidence="3">ATCC 11550 / CBS 779.69 / DSM 880 / IAM 14645 / JCM 23072 / IMI 49137</strain>
    </source>
</reference>
<dbReference type="Proteomes" id="UP000029964">
    <property type="component" value="Unassembled WGS sequence"/>
</dbReference>
<feature type="region of interest" description="Disordered" evidence="1">
    <location>
        <begin position="1"/>
        <end position="76"/>
    </location>
</feature>
<feature type="compositionally biased region" description="Low complexity" evidence="1">
    <location>
        <begin position="140"/>
        <end position="162"/>
    </location>
</feature>
<protein>
    <submittedName>
        <fullName evidence="2">Uncharacterized protein</fullName>
    </submittedName>
</protein>
<organism evidence="2 3">
    <name type="scientific">Hapsidospora chrysogenum (strain ATCC 11550 / CBS 779.69 / DSM 880 / IAM 14645 / JCM 23072 / IMI 49137)</name>
    <name type="common">Acremonium chrysogenum</name>
    <dbReference type="NCBI Taxonomy" id="857340"/>
    <lineage>
        <taxon>Eukaryota</taxon>
        <taxon>Fungi</taxon>
        <taxon>Dikarya</taxon>
        <taxon>Ascomycota</taxon>
        <taxon>Pezizomycotina</taxon>
        <taxon>Sordariomycetes</taxon>
        <taxon>Hypocreomycetidae</taxon>
        <taxon>Hypocreales</taxon>
        <taxon>Bionectriaceae</taxon>
        <taxon>Hapsidospora</taxon>
    </lineage>
</organism>
<comment type="caution">
    <text evidence="2">The sequence shown here is derived from an EMBL/GenBank/DDBJ whole genome shotgun (WGS) entry which is preliminary data.</text>
</comment>
<feature type="compositionally biased region" description="Polar residues" evidence="1">
    <location>
        <begin position="428"/>
        <end position="439"/>
    </location>
</feature>
<accession>A0A086TH22</accession>
<proteinExistence type="predicted"/>
<evidence type="ECO:0000313" key="2">
    <source>
        <dbReference type="EMBL" id="KFH48654.1"/>
    </source>
</evidence>
<keyword evidence="3" id="KW-1185">Reference proteome</keyword>
<gene>
    <name evidence="2" type="ORF">ACRE_004460</name>
</gene>
<feature type="region of interest" description="Disordered" evidence="1">
    <location>
        <begin position="416"/>
        <end position="439"/>
    </location>
</feature>
<feature type="compositionally biased region" description="Basic and acidic residues" evidence="1">
    <location>
        <begin position="181"/>
        <end position="191"/>
    </location>
</feature>
<feature type="region of interest" description="Disordered" evidence="1">
    <location>
        <begin position="237"/>
        <end position="331"/>
    </location>
</feature>
<evidence type="ECO:0000256" key="1">
    <source>
        <dbReference type="SAM" id="MobiDB-lite"/>
    </source>
</evidence>
<dbReference type="AlphaFoldDB" id="A0A086TH22"/>
<dbReference type="EMBL" id="JPKY01000002">
    <property type="protein sequence ID" value="KFH48654.1"/>
    <property type="molecule type" value="Genomic_DNA"/>
</dbReference>
<feature type="region of interest" description="Disordered" evidence="1">
    <location>
        <begin position="348"/>
        <end position="397"/>
    </location>
</feature>
<evidence type="ECO:0000313" key="3">
    <source>
        <dbReference type="Proteomes" id="UP000029964"/>
    </source>
</evidence>
<feature type="compositionally biased region" description="Polar residues" evidence="1">
    <location>
        <begin position="55"/>
        <end position="67"/>
    </location>
</feature>
<name>A0A086TH22_HAPC1</name>
<sequence length="439" mass="46864">MPSLTAAFRPKPARPPSTSFETPQIARPTPPDRRKMMRPRHLSFHLPSVRERISETVSSNNGNGDTSTGERVDAHAWTGSGPEYLAYLGRFKPTTNPLASDKTAEYTGQCGSPGFGNLTLDMISLHLRDASDDGYANQDSTSCSHYGSRRSSSEGSADRAASTVPPPDSPPRATKNSLDIRGLEKYSHGNDRLSNLRSPSGSSGGDSVVGAAEDAAAAAQGWASLRTSWRRRQVNTGAQTTGLSAQVDGTGDEGVCGALEDRSETPGSRWKPLGSTGELIPGNTPSLGHRNGSAESAAPLVVDSSEDTWKTAHRPTKRRASHLSLGSISGSMAAKRPRLSLRKLATTVHQGFTQARQKLRKLRRGRHTANHPIDRPDDDPGEGEGGGQAPAFGLESTKLGDEDWWREGVAKYEAPPWLDFGGGAGRGSTDSRTTAIHHF</sequence>